<dbReference type="InterPro" id="IPR010998">
    <property type="entry name" value="Integrase_recombinase_N"/>
</dbReference>
<dbReference type="InterPro" id="IPR002104">
    <property type="entry name" value="Integrase_catalytic"/>
</dbReference>
<dbReference type="GO" id="GO:0003677">
    <property type="term" value="F:DNA binding"/>
    <property type="evidence" value="ECO:0007669"/>
    <property type="project" value="UniProtKB-KW"/>
</dbReference>
<dbReference type="GO" id="GO:0006310">
    <property type="term" value="P:DNA recombination"/>
    <property type="evidence" value="ECO:0007669"/>
    <property type="project" value="UniProtKB-KW"/>
</dbReference>
<protein>
    <submittedName>
        <fullName evidence="6">Phage integrase</fullName>
    </submittedName>
</protein>
<dbReference type="AlphaFoldDB" id="Q3M8I5"/>
<dbReference type="InterPro" id="IPR011010">
    <property type="entry name" value="DNA_brk_join_enz"/>
</dbReference>
<evidence type="ECO:0000256" key="3">
    <source>
        <dbReference type="ARBA" id="ARBA00023125"/>
    </source>
</evidence>
<dbReference type="PANTHER" id="PTHR30629:SF2">
    <property type="entry name" value="PROPHAGE INTEGRASE INTS-RELATED"/>
    <property type="match status" value="1"/>
</dbReference>
<gene>
    <name evidence="6" type="ordered locus">Ava_3092</name>
</gene>
<keyword evidence="4" id="KW-0233">DNA recombination</keyword>
<dbReference type="PANTHER" id="PTHR30629">
    <property type="entry name" value="PROPHAGE INTEGRASE"/>
    <property type="match status" value="1"/>
</dbReference>
<comment type="similarity">
    <text evidence="1">Belongs to the 'phage' integrase family.</text>
</comment>
<keyword evidence="3" id="KW-0238">DNA-binding</keyword>
<accession>Q3M8I5</accession>
<dbReference type="GO" id="GO:0015074">
    <property type="term" value="P:DNA integration"/>
    <property type="evidence" value="ECO:0007669"/>
    <property type="project" value="UniProtKB-KW"/>
</dbReference>
<dbReference type="InterPro" id="IPR050808">
    <property type="entry name" value="Phage_Integrase"/>
</dbReference>
<dbReference type="STRING" id="240292.Ava_3092"/>
<feature type="domain" description="Tyr recombinase" evidence="5">
    <location>
        <begin position="194"/>
        <end position="386"/>
    </location>
</feature>
<evidence type="ECO:0000259" key="5">
    <source>
        <dbReference type="PROSITE" id="PS51898"/>
    </source>
</evidence>
<name>Q3M8I5_TRIV2</name>
<reference evidence="7" key="1">
    <citation type="journal article" date="2014" name="Stand. Genomic Sci.">
        <title>Complete genome sequence of Anabaena variabilis ATCC 29413.</title>
        <authorList>
            <person name="Thiel T."/>
            <person name="Pratte B.S."/>
            <person name="Zhong J."/>
            <person name="Goodwin L."/>
            <person name="Copeland A."/>
            <person name="Lucas S."/>
            <person name="Han C."/>
            <person name="Pitluck S."/>
            <person name="Land M.L."/>
            <person name="Kyrpides N.C."/>
            <person name="Woyke T."/>
        </authorList>
    </citation>
    <scope>NUCLEOTIDE SEQUENCE [LARGE SCALE GENOMIC DNA]</scope>
    <source>
        <strain evidence="7">ATCC 29413 / PCC 7937</strain>
    </source>
</reference>
<evidence type="ECO:0000256" key="2">
    <source>
        <dbReference type="ARBA" id="ARBA00022908"/>
    </source>
</evidence>
<dbReference type="eggNOG" id="COG0582">
    <property type="taxonomic scope" value="Bacteria"/>
</dbReference>
<evidence type="ECO:0000256" key="1">
    <source>
        <dbReference type="ARBA" id="ARBA00008857"/>
    </source>
</evidence>
<evidence type="ECO:0000313" key="7">
    <source>
        <dbReference type="Proteomes" id="UP000002533"/>
    </source>
</evidence>
<dbReference type="Gene3D" id="1.10.443.10">
    <property type="entry name" value="Intergrase catalytic core"/>
    <property type="match status" value="1"/>
</dbReference>
<dbReference type="Gene3D" id="1.10.150.130">
    <property type="match status" value="1"/>
</dbReference>
<evidence type="ECO:0000256" key="4">
    <source>
        <dbReference type="ARBA" id="ARBA00023172"/>
    </source>
</evidence>
<organism evidence="6 7">
    <name type="scientific">Trichormus variabilis (strain ATCC 29413 / PCC 7937)</name>
    <name type="common">Anabaena variabilis</name>
    <dbReference type="NCBI Taxonomy" id="240292"/>
    <lineage>
        <taxon>Bacteria</taxon>
        <taxon>Bacillati</taxon>
        <taxon>Cyanobacteriota</taxon>
        <taxon>Cyanophyceae</taxon>
        <taxon>Nostocales</taxon>
        <taxon>Nostocaceae</taxon>
        <taxon>Trichormus</taxon>
    </lineage>
</organism>
<dbReference type="EMBL" id="CP000117">
    <property type="protein sequence ID" value="ABA22701.1"/>
    <property type="molecule type" value="Genomic_DNA"/>
</dbReference>
<dbReference type="Proteomes" id="UP000002533">
    <property type="component" value="Chromosome"/>
</dbReference>
<dbReference type="HOGENOM" id="CLU_027562_8_0_3"/>
<sequence length="386" mass="43927">METMGRSKRGTVGIETTPNNKLRLRLPRTIAEVNARYISTGLDDTPENRRRVQRTAWEIEEDIQNNRLDPTLSRYAFNNGFSSVVVTKATKDVPNLTELWDAYCEYRKPLVSITTYRQKYCSYFANHIHKLPTHNLADAEGIRQYLINNLSNDAAKRVLTHINACCRWAVTAGLIPHNPFAGMADGLRRSWNSEAIDPFSVDEREAILNAYKDHPKYSHYHSLVRFLFLTGCRPGEATALHWANVHQEYVLFCESYSGRYRLVKDTKTHKPRRFPCNNQLRGLLDSIKPTNKYDPNGLVFVTHHHNKQINSDALPTAVGWKLILTGLVDEGKVKRYRPPYNTRHTFVTLALGAGLTVSQVAKLVGNTPKIILAHYAGSQVLEVPVF</sequence>
<proteinExistence type="inferred from homology"/>
<dbReference type="PROSITE" id="PS51898">
    <property type="entry name" value="TYR_RECOMBINASE"/>
    <property type="match status" value="1"/>
</dbReference>
<evidence type="ECO:0000313" key="6">
    <source>
        <dbReference type="EMBL" id="ABA22701.1"/>
    </source>
</evidence>
<dbReference type="SUPFAM" id="SSF56349">
    <property type="entry name" value="DNA breaking-rejoining enzymes"/>
    <property type="match status" value="1"/>
</dbReference>
<keyword evidence="2" id="KW-0229">DNA integration</keyword>
<dbReference type="Pfam" id="PF00589">
    <property type="entry name" value="Phage_integrase"/>
    <property type="match status" value="1"/>
</dbReference>
<dbReference type="InterPro" id="IPR013762">
    <property type="entry name" value="Integrase-like_cat_sf"/>
</dbReference>
<dbReference type="KEGG" id="ava:Ava_3092"/>